<evidence type="ECO:0000313" key="2">
    <source>
        <dbReference type="EMBL" id="RAO71417.1"/>
    </source>
</evidence>
<name>A0A364L6I0_TALAM</name>
<dbReference type="EMBL" id="MIKG01000015">
    <property type="protein sequence ID" value="RAO71417.1"/>
    <property type="molecule type" value="Genomic_DNA"/>
</dbReference>
<comment type="caution">
    <text evidence="2">The sequence shown here is derived from an EMBL/GenBank/DDBJ whole genome shotgun (WGS) entry which is preliminary data.</text>
</comment>
<dbReference type="GeneID" id="63796644"/>
<organism evidence="2 3">
    <name type="scientific">Talaromyces amestolkiae</name>
    <dbReference type="NCBI Taxonomy" id="1196081"/>
    <lineage>
        <taxon>Eukaryota</taxon>
        <taxon>Fungi</taxon>
        <taxon>Dikarya</taxon>
        <taxon>Ascomycota</taxon>
        <taxon>Pezizomycotina</taxon>
        <taxon>Eurotiomycetes</taxon>
        <taxon>Eurotiomycetidae</taxon>
        <taxon>Eurotiales</taxon>
        <taxon>Trichocomaceae</taxon>
        <taxon>Talaromyces</taxon>
        <taxon>Talaromyces sect. Talaromyces</taxon>
    </lineage>
</organism>
<reference evidence="2 3" key="1">
    <citation type="journal article" date="2017" name="Biotechnol. Biofuels">
        <title>Differential beta-glucosidase expression as a function of carbon source availability in Talaromyces amestolkiae: a genomic and proteomic approach.</title>
        <authorList>
            <person name="de Eugenio L.I."/>
            <person name="Mendez-Liter J.A."/>
            <person name="Nieto-Dominguez M."/>
            <person name="Alonso L."/>
            <person name="Gil-Munoz J."/>
            <person name="Barriuso J."/>
            <person name="Prieto A."/>
            <person name="Martinez M.J."/>
        </authorList>
    </citation>
    <scope>NUCLEOTIDE SEQUENCE [LARGE SCALE GENOMIC DNA]</scope>
    <source>
        <strain evidence="2 3">CIB</strain>
    </source>
</reference>
<dbReference type="Proteomes" id="UP000249363">
    <property type="component" value="Unassembled WGS sequence"/>
</dbReference>
<evidence type="ECO:0000256" key="1">
    <source>
        <dbReference type="SAM" id="MobiDB-lite"/>
    </source>
</evidence>
<dbReference type="OrthoDB" id="4523376at2759"/>
<proteinExistence type="predicted"/>
<keyword evidence="3" id="KW-1185">Reference proteome</keyword>
<accession>A0A364L6I0</accession>
<sequence length="134" mass="15674">MGSYLSLPKRQQPSHREKRQRSPEVDDNNDITTTASNTPKRQCVEKSPLLNYEDLCANVGHAARTMNKYLKRKSKEYYWLRARTDHLVQTDEEHEAILKKEKELNELVHKMREVLEVLTDLLEENKPSTLRGLG</sequence>
<feature type="region of interest" description="Disordered" evidence="1">
    <location>
        <begin position="1"/>
        <end position="42"/>
    </location>
</feature>
<dbReference type="RefSeq" id="XP_040735932.1">
    <property type="nucleotide sequence ID" value="XM_040880123.1"/>
</dbReference>
<evidence type="ECO:0000313" key="3">
    <source>
        <dbReference type="Proteomes" id="UP000249363"/>
    </source>
</evidence>
<protein>
    <submittedName>
        <fullName evidence="2">Uncharacterized protein</fullName>
    </submittedName>
</protein>
<feature type="compositionally biased region" description="Polar residues" evidence="1">
    <location>
        <begin position="30"/>
        <end position="40"/>
    </location>
</feature>
<dbReference type="AlphaFoldDB" id="A0A364L6I0"/>
<gene>
    <name evidence="2" type="ORF">BHQ10_007429</name>
</gene>